<dbReference type="EMBL" id="BMZN01000004">
    <property type="protein sequence ID" value="GHC53982.1"/>
    <property type="molecule type" value="Genomic_DNA"/>
</dbReference>
<feature type="chain" id="PRO_5034644248" description="Transporter" evidence="1">
    <location>
        <begin position="22"/>
        <end position="263"/>
    </location>
</feature>
<dbReference type="AlphaFoldDB" id="A0A8H9IM32"/>
<name>A0A8H9IM32_9BURK</name>
<protein>
    <recommendedName>
        <fullName evidence="4">Transporter</fullName>
    </recommendedName>
</protein>
<comment type="caution">
    <text evidence="2">The sequence shown here is derived from an EMBL/GenBank/DDBJ whole genome shotgun (WGS) entry which is preliminary data.</text>
</comment>
<evidence type="ECO:0000313" key="2">
    <source>
        <dbReference type="EMBL" id="GHC53982.1"/>
    </source>
</evidence>
<gene>
    <name evidence="2" type="ORF">GCM10010096_28030</name>
</gene>
<sequence length="263" mass="28100">MKLMRIALFLTLVGVAGVSGAEEAGLAKQLANPVAAMISVPFQYNYDSGYGSEKGYRSVLNIQPVIPISVNQDWNLISRTILPVIDQHNIAGESGSQSGLGDITQSFFLSPKEPTSSGLIWGAGPALVLPSATNSMLGGKKWGAGPSAVLLKQEGGWTYGFLTNHIWSFAGHKDRKDVSATFMQPFVSHTTANAWTVGVDTESSYDWKDKGWAVPVNFTVSKVVKFGAQPVSFQLGARYWASAPDNGPTGWGVRAGITFLFPG</sequence>
<organism evidence="2 3">
    <name type="scientific">Alcaligenes pakistanensis</name>
    <dbReference type="NCBI Taxonomy" id="1482717"/>
    <lineage>
        <taxon>Bacteria</taxon>
        <taxon>Pseudomonadati</taxon>
        <taxon>Pseudomonadota</taxon>
        <taxon>Betaproteobacteria</taxon>
        <taxon>Burkholderiales</taxon>
        <taxon>Alcaligenaceae</taxon>
        <taxon>Alcaligenes</taxon>
    </lineage>
</organism>
<accession>A0A8H9IM32</accession>
<feature type="signal peptide" evidence="1">
    <location>
        <begin position="1"/>
        <end position="21"/>
    </location>
</feature>
<evidence type="ECO:0008006" key="4">
    <source>
        <dbReference type="Google" id="ProtNLM"/>
    </source>
</evidence>
<evidence type="ECO:0000256" key="1">
    <source>
        <dbReference type="SAM" id="SignalP"/>
    </source>
</evidence>
<dbReference type="RefSeq" id="WP_229841357.1">
    <property type="nucleotide sequence ID" value="NZ_BMZN01000004.1"/>
</dbReference>
<dbReference type="Proteomes" id="UP000608923">
    <property type="component" value="Unassembled WGS sequence"/>
</dbReference>
<keyword evidence="1" id="KW-0732">Signal</keyword>
<keyword evidence="3" id="KW-1185">Reference proteome</keyword>
<proteinExistence type="predicted"/>
<reference evidence="3" key="1">
    <citation type="journal article" date="2019" name="Int. J. Syst. Evol. Microbiol.">
        <title>The Global Catalogue of Microorganisms (GCM) 10K type strain sequencing project: providing services to taxonomists for standard genome sequencing and annotation.</title>
        <authorList>
            <consortium name="The Broad Institute Genomics Platform"/>
            <consortium name="The Broad Institute Genome Sequencing Center for Infectious Disease"/>
            <person name="Wu L."/>
            <person name="Ma J."/>
        </authorList>
    </citation>
    <scope>NUCLEOTIDE SEQUENCE [LARGE SCALE GENOMIC DNA]</scope>
    <source>
        <strain evidence="3">KCTC 42083</strain>
    </source>
</reference>
<evidence type="ECO:0000313" key="3">
    <source>
        <dbReference type="Proteomes" id="UP000608923"/>
    </source>
</evidence>